<organism evidence="1 2">
    <name type="scientific">Staphylococcus ureilyticus</name>
    <name type="common">Staphylococcus cohnii subsp. urealyticus</name>
    <dbReference type="NCBI Taxonomy" id="94138"/>
    <lineage>
        <taxon>Bacteria</taxon>
        <taxon>Bacillati</taxon>
        <taxon>Bacillota</taxon>
        <taxon>Bacilli</taxon>
        <taxon>Bacillales</taxon>
        <taxon>Staphylococcaceae</taxon>
        <taxon>Staphylococcus</taxon>
        <taxon>Staphylococcus cohnii species complex</taxon>
    </lineage>
</organism>
<proteinExistence type="predicted"/>
<evidence type="ECO:0000313" key="1">
    <source>
        <dbReference type="EMBL" id="GEQ03015.1"/>
    </source>
</evidence>
<dbReference type="AlphaFoldDB" id="A0AB34AHU6"/>
<gene>
    <name evidence="1" type="ORF">SCO02_14560</name>
</gene>
<sequence>MIIINGLVQFFIKNASINFCMLVSRHGIHGARMGLTFYFVYKCPHKKRHFYTITISIDVYDWMLDPCMLDLFFD</sequence>
<evidence type="ECO:0000313" key="2">
    <source>
        <dbReference type="Proteomes" id="UP000321839"/>
    </source>
</evidence>
<accession>A0AB34AHU6</accession>
<keyword evidence="2" id="KW-1185">Reference proteome</keyword>
<name>A0AB34AHU6_STAUR</name>
<protein>
    <submittedName>
        <fullName evidence="1">Uncharacterized protein</fullName>
    </submittedName>
</protein>
<comment type="caution">
    <text evidence="1">The sequence shown here is derived from an EMBL/GenBank/DDBJ whole genome shotgun (WGS) entry which is preliminary data.</text>
</comment>
<reference evidence="1 2" key="1">
    <citation type="submission" date="2019-07" db="EMBL/GenBank/DDBJ databases">
        <title>Whole genome shotgun sequence of Staphylococcus cohnii subsp. urealyticus NBRC 109766.</title>
        <authorList>
            <person name="Hosoyama A."/>
            <person name="Uohara A."/>
            <person name="Ohji S."/>
            <person name="Ichikawa N."/>
        </authorList>
    </citation>
    <scope>NUCLEOTIDE SEQUENCE [LARGE SCALE GENOMIC DNA]</scope>
    <source>
        <strain evidence="1 2">NBRC 109766</strain>
    </source>
</reference>
<dbReference type="EMBL" id="BKAW01000007">
    <property type="protein sequence ID" value="GEQ03015.1"/>
    <property type="molecule type" value="Genomic_DNA"/>
</dbReference>
<dbReference type="Proteomes" id="UP000321839">
    <property type="component" value="Unassembled WGS sequence"/>
</dbReference>